<organism evidence="1 2">
    <name type="scientific">Rhizobium gallicum bv. gallicum R602sp</name>
    <dbReference type="NCBI Taxonomy" id="1041138"/>
    <lineage>
        <taxon>Bacteria</taxon>
        <taxon>Pseudomonadati</taxon>
        <taxon>Pseudomonadota</taxon>
        <taxon>Alphaproteobacteria</taxon>
        <taxon>Hyphomicrobiales</taxon>
        <taxon>Rhizobiaceae</taxon>
        <taxon>Rhizobium/Agrobacterium group</taxon>
        <taxon>Rhizobium</taxon>
    </lineage>
</organism>
<keyword evidence="1" id="KW-0614">Plasmid</keyword>
<evidence type="ECO:0000313" key="2">
    <source>
        <dbReference type="Proteomes" id="UP000031368"/>
    </source>
</evidence>
<accession>A0A0B4X9F7</accession>
<reference evidence="1 2" key="1">
    <citation type="submission" date="2013-11" db="EMBL/GenBank/DDBJ databases">
        <title>Complete genome sequence of Rhizobium gallicum bv. gallicum R602.</title>
        <authorList>
            <person name="Bustos P."/>
            <person name="Santamaria R.I."/>
            <person name="Lozano L."/>
            <person name="Acosta J.L."/>
            <person name="Ormeno-Orrillo E."/>
            <person name="Rogel M.A."/>
            <person name="Romero D."/>
            <person name="Cevallos M.A."/>
            <person name="Martinez-Romero E."/>
            <person name="Gonzalez V."/>
        </authorList>
    </citation>
    <scope>NUCLEOTIDE SEQUENCE [LARGE SCALE GENOMIC DNA]</scope>
    <source>
        <strain evidence="1 2">R602</strain>
        <plasmid evidence="1 2">pRgalR602b</plasmid>
    </source>
</reference>
<name>A0A0B4X9F7_9HYPH</name>
<proteinExistence type="predicted"/>
<sequence length="112" mass="12616">MRISDTSRPVHGYGLTIYSDGEKNVCGFLDGSPVLVPTGVGKEDDRRRFRFSEGERELRSKGDIFCADMGTAGFVRQAINEKLVFTDRGLIESGGRLSLIPRKWRHWLCRAP</sequence>
<keyword evidence="2" id="KW-1185">Reference proteome</keyword>
<evidence type="ECO:0000313" key="1">
    <source>
        <dbReference type="EMBL" id="AJD43766.1"/>
    </source>
</evidence>
<geneLocation type="plasmid" evidence="1 2">
    <name>pRgalR602b</name>
</geneLocation>
<dbReference type="EMBL" id="CP006879">
    <property type="protein sequence ID" value="AJD43766.1"/>
    <property type="molecule type" value="Genomic_DNA"/>
</dbReference>
<dbReference type="RefSeq" id="WP_132553387.1">
    <property type="nucleotide sequence ID" value="NZ_CP006879.1"/>
</dbReference>
<dbReference type="HOGENOM" id="CLU_2143814_0_0_5"/>
<dbReference type="Proteomes" id="UP000031368">
    <property type="component" value="Plasmid pRgalR602b"/>
</dbReference>
<gene>
    <name evidence="1" type="ORF">RGR602_PB00229</name>
</gene>
<dbReference type="KEGG" id="rga:RGR602_PB00229"/>
<dbReference type="AlphaFoldDB" id="A0A0B4X9F7"/>
<protein>
    <submittedName>
        <fullName evidence="1">Uncharacterized protein</fullName>
    </submittedName>
</protein>